<dbReference type="AlphaFoldDB" id="A0A126V093"/>
<dbReference type="PROSITE" id="PS51257">
    <property type="entry name" value="PROKAR_LIPOPROTEIN"/>
    <property type="match status" value="1"/>
</dbReference>
<gene>
    <name evidence="3" type="ORF">RC74_10950</name>
</gene>
<reference evidence="3 4" key="1">
    <citation type="submission" date="2016-02" db="EMBL/GenBank/DDBJ databases">
        <title>Complete genome sequence of Halocynthiibacter arcticus PAMC 20958t from arctic marine sediment.</title>
        <authorList>
            <person name="Lee Y.M."/>
            <person name="Baek K."/>
            <person name="Lee H.K."/>
            <person name="Shin S.C."/>
        </authorList>
    </citation>
    <scope>NUCLEOTIDE SEQUENCE [LARGE SCALE GENOMIC DNA]</scope>
    <source>
        <strain evidence="3">PAMC 20958</strain>
    </source>
</reference>
<feature type="signal peptide" evidence="1">
    <location>
        <begin position="1"/>
        <end position="30"/>
    </location>
</feature>
<proteinExistence type="predicted"/>
<dbReference type="InterPro" id="IPR003646">
    <property type="entry name" value="SH3-like_bac-type"/>
</dbReference>
<dbReference type="Pfam" id="PF08239">
    <property type="entry name" value="SH3_3"/>
    <property type="match status" value="1"/>
</dbReference>
<dbReference type="OrthoDB" id="7827306at2"/>
<dbReference type="Proteomes" id="UP000070371">
    <property type="component" value="Chromosome"/>
</dbReference>
<sequence>MTGKLTTASALLALFAIQACLTFGGGAASAQEVGSYAHVQTGALNLRAAPDSRSSVLRALPYGASVSILDRHEGWARVFVQGAEGSAMEGWVAARFLGQGARAGTERRRPIFRGGHGIRPGHQNQTHKSVAPLRVSKLDFDCRPALFGNSGIKNVSLALACNWLRRNSNRTAATTYSLPVAEKFPTARIRDVVHNARSRLKGTVSRATTDWGNRCK</sequence>
<evidence type="ECO:0000313" key="3">
    <source>
        <dbReference type="EMBL" id="AML51710.1"/>
    </source>
</evidence>
<accession>A0A126V093</accession>
<evidence type="ECO:0000259" key="2">
    <source>
        <dbReference type="Pfam" id="PF08239"/>
    </source>
</evidence>
<feature type="chain" id="PRO_5007443474" description="SH3b domain-containing protein" evidence="1">
    <location>
        <begin position="31"/>
        <end position="216"/>
    </location>
</feature>
<evidence type="ECO:0000256" key="1">
    <source>
        <dbReference type="SAM" id="SignalP"/>
    </source>
</evidence>
<dbReference type="EMBL" id="CP014327">
    <property type="protein sequence ID" value="AML51710.1"/>
    <property type="molecule type" value="Genomic_DNA"/>
</dbReference>
<name>A0A126V093_9RHOB</name>
<feature type="domain" description="SH3b" evidence="2">
    <location>
        <begin position="43"/>
        <end position="97"/>
    </location>
</feature>
<keyword evidence="1" id="KW-0732">Signal</keyword>
<dbReference type="Gene3D" id="2.30.30.40">
    <property type="entry name" value="SH3 Domains"/>
    <property type="match status" value="1"/>
</dbReference>
<evidence type="ECO:0000313" key="4">
    <source>
        <dbReference type="Proteomes" id="UP000070371"/>
    </source>
</evidence>
<dbReference type="STRING" id="1579316.RC74_10950"/>
<dbReference type="RefSeq" id="WP_052275097.1">
    <property type="nucleotide sequence ID" value="NZ_CP014327.1"/>
</dbReference>
<keyword evidence="4" id="KW-1185">Reference proteome</keyword>
<dbReference type="KEGG" id="hat:RC74_10950"/>
<protein>
    <recommendedName>
        <fullName evidence="2">SH3b domain-containing protein</fullName>
    </recommendedName>
</protein>
<organism evidence="3 4">
    <name type="scientific">Falsihalocynthiibacter arcticus</name>
    <dbReference type="NCBI Taxonomy" id="1579316"/>
    <lineage>
        <taxon>Bacteria</taxon>
        <taxon>Pseudomonadati</taxon>
        <taxon>Pseudomonadota</taxon>
        <taxon>Alphaproteobacteria</taxon>
        <taxon>Rhodobacterales</taxon>
        <taxon>Roseobacteraceae</taxon>
        <taxon>Falsihalocynthiibacter</taxon>
    </lineage>
</organism>